<sequence length="968" mass="109656">MTFLEWRRFNFFEINSNVDGGNIKSALDDAQVRSMSSGNGQLVLGDSQGSIHLISRNFTVHTFKAYQIDVTHLFQSRHSSKLISIGNDEVGINPLIKVWDLNKPDRHDDPTCIRISRSVPQNRAVAVTCLSVCESSNLMAVGHQDGSIIVFRGEIGRDKGSKQKVLKDGNQPITGLAFRTQDKKTYLFVTTLSNVQVYSIEAQDIKHHLTENSLGCTKRCSVMTESNDTQFVIAQDKAIYSFTTEGKGPCFVVDGTKEFLQCFRSHLVIVANDTESNIPHVRPGHLPGGHTVTVLDISNKFIVYSAMQTPVVGAVAEWGSLFLLSKDYNLHQLNEKDLQSKLSLLFKKNLYDIAIKIAKSNHYDKERLVEIFRQYGDHLYAKGDHYGAIKQYIKTIGRLEPSYVIRKFQDSQHIEKLTEYLAALHKAGSGLGQTTLLVEHTTLLLNCYTKLNHIDQLKHFLMTKDSEVDFDVDVAIKVCRQSSSEDALLLAEKHGKHAWYLKIQIEDHARYLEALIYIGKLPFNEAETNIKVYGKTLLDHIPHETCEFLKKLCTDYKPSNTTLPELNHDTVERAQPEEFIHFFLDHSLVLVEFLEHILNYPSREKCRTQVYNTLIEHYLCLWNTTCDSIGKETYTQKVMRLLSSDDIPYDKNQALLLCHSYKFSPGLLLIYKERKLYDLILSEHISRKDYAGVLSCCRAYGSQNPILWQNAFHKLIKDSDVPGHVLSEILRVIEQNKLLSPLFMLDALSTSSSVSVGLLRNYFLNVLSADSKKTETEVSSAEKYTKDTEILKSLVQQIQSKPVIFQGSRCSVCNETLELPSVHFLCQHSFHKHCFQSFSESDKECPACLPKNKHILDIIQSQEPSKSLNEVFHSDLEKADDPFGVVAKYLGRGVFNKLTLVTNGNPKRKNQSGYSQSSATSKPHVKQTPTTGRVSKPANTNPFEDYDESKNPFGSSDHDYDETLNPFS</sequence>
<feature type="compositionally biased region" description="Polar residues" evidence="14">
    <location>
        <begin position="902"/>
        <end position="942"/>
    </location>
</feature>
<dbReference type="InterPro" id="IPR016528">
    <property type="entry name" value="VPS11"/>
</dbReference>
<keyword evidence="6 12" id="KW-0863">Zinc-finger</keyword>
<dbReference type="GO" id="GO:0008270">
    <property type="term" value="F:zinc ion binding"/>
    <property type="evidence" value="ECO:0007669"/>
    <property type="project" value="UniProtKB-KW"/>
</dbReference>
<organism evidence="16">
    <name type="scientific">Cacopsylla melanoneura</name>
    <dbReference type="NCBI Taxonomy" id="428564"/>
    <lineage>
        <taxon>Eukaryota</taxon>
        <taxon>Metazoa</taxon>
        <taxon>Ecdysozoa</taxon>
        <taxon>Arthropoda</taxon>
        <taxon>Hexapoda</taxon>
        <taxon>Insecta</taxon>
        <taxon>Pterygota</taxon>
        <taxon>Neoptera</taxon>
        <taxon>Paraneoptera</taxon>
        <taxon>Hemiptera</taxon>
        <taxon>Sternorrhyncha</taxon>
        <taxon>Psylloidea</taxon>
        <taxon>Psyllidae</taxon>
        <taxon>Psyllinae</taxon>
        <taxon>Cacopsylla</taxon>
    </lineage>
</organism>
<evidence type="ECO:0000256" key="14">
    <source>
        <dbReference type="SAM" id="MobiDB-lite"/>
    </source>
</evidence>
<name>A0A8D8VAE2_9HEMI</name>
<dbReference type="InterPro" id="IPR001680">
    <property type="entry name" value="WD40_rpt"/>
</dbReference>
<dbReference type="AlphaFoldDB" id="A0A8D8VAE2"/>
<dbReference type="InterPro" id="IPR024763">
    <property type="entry name" value="VPS11_C"/>
</dbReference>
<comment type="similarity">
    <text evidence="3 11">Belongs to the VPS11 family.</text>
</comment>
<dbReference type="GO" id="GO:0048284">
    <property type="term" value="P:organelle fusion"/>
    <property type="evidence" value="ECO:0007669"/>
    <property type="project" value="TreeGrafter"/>
</dbReference>
<dbReference type="GO" id="GO:0006886">
    <property type="term" value="P:intracellular protein transport"/>
    <property type="evidence" value="ECO:0007669"/>
    <property type="project" value="UniProtKB-UniRule"/>
</dbReference>
<dbReference type="EMBL" id="HBUF01245816">
    <property type="protein sequence ID" value="CAG6678366.1"/>
    <property type="molecule type" value="Transcribed_RNA"/>
</dbReference>
<feature type="repeat" description="CHCR" evidence="13">
    <location>
        <begin position="392"/>
        <end position="546"/>
    </location>
</feature>
<feature type="region of interest" description="Disordered" evidence="14">
    <location>
        <begin position="902"/>
        <end position="968"/>
    </location>
</feature>
<evidence type="ECO:0000256" key="6">
    <source>
        <dbReference type="ARBA" id="ARBA00022771"/>
    </source>
</evidence>
<dbReference type="InterPro" id="IPR036322">
    <property type="entry name" value="WD40_repeat_dom_sf"/>
</dbReference>
<keyword evidence="5" id="KW-0479">Metal-binding</keyword>
<dbReference type="EMBL" id="HBUF01245825">
    <property type="protein sequence ID" value="CAG6678393.1"/>
    <property type="molecule type" value="Transcribed_RNA"/>
</dbReference>
<comment type="subcellular location">
    <subcellularLocation>
        <location evidence="2">Late endosome membrane</location>
        <topology evidence="2">Peripheral membrane protein</topology>
        <orientation evidence="2">Cytoplasmic side</orientation>
    </subcellularLocation>
    <subcellularLocation>
        <location evidence="1">Lysosome</location>
    </subcellularLocation>
</comment>
<evidence type="ECO:0000256" key="9">
    <source>
        <dbReference type="ARBA" id="ARBA00023136"/>
    </source>
</evidence>
<dbReference type="GO" id="GO:0030897">
    <property type="term" value="C:HOPS complex"/>
    <property type="evidence" value="ECO:0007669"/>
    <property type="project" value="TreeGrafter"/>
</dbReference>
<dbReference type="SUPFAM" id="SSF50978">
    <property type="entry name" value="WD40 repeat-like"/>
    <property type="match status" value="1"/>
</dbReference>
<evidence type="ECO:0000256" key="3">
    <source>
        <dbReference type="ARBA" id="ARBA00007070"/>
    </source>
</evidence>
<dbReference type="InterPro" id="IPR013083">
    <property type="entry name" value="Znf_RING/FYVE/PHD"/>
</dbReference>
<protein>
    <recommendedName>
        <fullName evidence="11">Vacuolar protein sorting-associated protein 11 homolog</fullName>
    </recommendedName>
</protein>
<evidence type="ECO:0000256" key="4">
    <source>
        <dbReference type="ARBA" id="ARBA00022448"/>
    </source>
</evidence>
<dbReference type="Pfam" id="PF23341">
    <property type="entry name" value="PEP5_VPS11_N"/>
    <property type="match status" value="1"/>
</dbReference>
<dbReference type="Pfam" id="PF13923">
    <property type="entry name" value="zf-C3HC4_2"/>
    <property type="match status" value="1"/>
</dbReference>
<reference evidence="16" key="1">
    <citation type="submission" date="2021-05" db="EMBL/GenBank/DDBJ databases">
        <authorList>
            <person name="Alioto T."/>
            <person name="Alioto T."/>
            <person name="Gomez Garrido J."/>
        </authorList>
    </citation>
    <scope>NUCLEOTIDE SEQUENCE</scope>
</reference>
<dbReference type="Pfam" id="PF12451">
    <property type="entry name" value="VPS11_C"/>
    <property type="match status" value="1"/>
</dbReference>
<evidence type="ECO:0000259" key="15">
    <source>
        <dbReference type="PROSITE" id="PS50089"/>
    </source>
</evidence>
<dbReference type="EMBL" id="HBUF01362991">
    <property type="protein sequence ID" value="CAG6721956.1"/>
    <property type="molecule type" value="Transcribed_RNA"/>
</dbReference>
<proteinExistence type="inferred from homology"/>
<evidence type="ECO:0000256" key="1">
    <source>
        <dbReference type="ARBA" id="ARBA00004371"/>
    </source>
</evidence>
<dbReference type="EMBL" id="HBUF01245824">
    <property type="protein sequence ID" value="CAG6678390.1"/>
    <property type="molecule type" value="Transcribed_RNA"/>
</dbReference>
<feature type="domain" description="RING-type" evidence="15">
    <location>
        <begin position="810"/>
        <end position="848"/>
    </location>
</feature>
<dbReference type="SMART" id="SM00320">
    <property type="entry name" value="WD40"/>
    <property type="match status" value="3"/>
</dbReference>
<evidence type="ECO:0000256" key="7">
    <source>
        <dbReference type="ARBA" id="ARBA00022833"/>
    </source>
</evidence>
<dbReference type="EMBL" id="HBUF01245819">
    <property type="protein sequence ID" value="CAG6678375.1"/>
    <property type="molecule type" value="Transcribed_RNA"/>
</dbReference>
<dbReference type="EMBL" id="HBUF01245817">
    <property type="protein sequence ID" value="CAG6678369.1"/>
    <property type="molecule type" value="Transcribed_RNA"/>
</dbReference>
<dbReference type="InterPro" id="IPR057307">
    <property type="entry name" value="PEP5_VPS11_N"/>
</dbReference>
<evidence type="ECO:0000256" key="12">
    <source>
        <dbReference type="PROSITE-ProRule" id="PRU00175"/>
    </source>
</evidence>
<evidence type="ECO:0000256" key="11">
    <source>
        <dbReference type="PIRNR" id="PIRNR007860"/>
    </source>
</evidence>
<dbReference type="GO" id="GO:0006904">
    <property type="term" value="P:vesicle docking involved in exocytosis"/>
    <property type="evidence" value="ECO:0007669"/>
    <property type="project" value="TreeGrafter"/>
</dbReference>
<dbReference type="PROSITE" id="PS50089">
    <property type="entry name" value="ZF_RING_2"/>
    <property type="match status" value="1"/>
</dbReference>
<evidence type="ECO:0000256" key="10">
    <source>
        <dbReference type="ARBA" id="ARBA00023228"/>
    </source>
</evidence>
<dbReference type="SMART" id="SM00184">
    <property type="entry name" value="RING"/>
    <property type="match status" value="1"/>
</dbReference>
<dbReference type="EMBL" id="HBUF01362992">
    <property type="protein sequence ID" value="CAG6721957.1"/>
    <property type="molecule type" value="Transcribed_RNA"/>
</dbReference>
<dbReference type="SUPFAM" id="SSF57850">
    <property type="entry name" value="RING/U-box"/>
    <property type="match status" value="1"/>
</dbReference>
<dbReference type="GO" id="GO:0005764">
    <property type="term" value="C:lysosome"/>
    <property type="evidence" value="ECO:0007669"/>
    <property type="project" value="UniProtKB-SubCell"/>
</dbReference>
<keyword evidence="10" id="KW-0458">Lysosome</keyword>
<dbReference type="GO" id="GO:0031902">
    <property type="term" value="C:late endosome membrane"/>
    <property type="evidence" value="ECO:0007669"/>
    <property type="project" value="UniProtKB-SubCell"/>
</dbReference>
<dbReference type="PIRSF" id="PIRSF007860">
    <property type="entry name" value="VPS11"/>
    <property type="match status" value="1"/>
</dbReference>
<dbReference type="EMBL" id="HBUF01245823">
    <property type="protein sequence ID" value="CAG6678387.1"/>
    <property type="molecule type" value="Transcribed_RNA"/>
</dbReference>
<evidence type="ECO:0000256" key="8">
    <source>
        <dbReference type="ARBA" id="ARBA00022927"/>
    </source>
</evidence>
<evidence type="ECO:0000313" key="16">
    <source>
        <dbReference type="EMBL" id="CAG6721956.1"/>
    </source>
</evidence>
<dbReference type="EMBL" id="HBUF01245818">
    <property type="protein sequence ID" value="CAG6678372.1"/>
    <property type="molecule type" value="Transcribed_RNA"/>
</dbReference>
<dbReference type="EMBL" id="HBUF01167665">
    <property type="protein sequence ID" value="CAG6651434.1"/>
    <property type="molecule type" value="Transcribed_RNA"/>
</dbReference>
<dbReference type="InterPro" id="IPR057308">
    <property type="entry name" value="CHCR_PEP5_VPS11"/>
</dbReference>
<keyword evidence="8" id="KW-0653">Protein transport</keyword>
<dbReference type="Gene3D" id="2.130.10.10">
    <property type="entry name" value="YVTN repeat-like/Quinoprotein amine dehydrogenase"/>
    <property type="match status" value="1"/>
</dbReference>
<dbReference type="EMBL" id="HBUF01245821">
    <property type="protein sequence ID" value="CAG6678381.1"/>
    <property type="molecule type" value="Transcribed_RNA"/>
</dbReference>
<dbReference type="PANTHER" id="PTHR23323">
    <property type="entry name" value="VACUOLAR PROTEIN SORTING-ASSOCIATED PROTEIN"/>
    <property type="match status" value="1"/>
</dbReference>
<dbReference type="InterPro" id="IPR001841">
    <property type="entry name" value="Znf_RING"/>
</dbReference>
<dbReference type="EMBL" id="HBUF01245820">
    <property type="protein sequence ID" value="CAG6678378.1"/>
    <property type="molecule type" value="Transcribed_RNA"/>
</dbReference>
<dbReference type="Gene3D" id="3.30.40.10">
    <property type="entry name" value="Zinc/RING finger domain, C3HC4 (zinc finger)"/>
    <property type="match status" value="1"/>
</dbReference>
<dbReference type="Pfam" id="PF23356">
    <property type="entry name" value="TPR_PEP5_VPS11"/>
    <property type="match status" value="1"/>
</dbReference>
<evidence type="ECO:0000256" key="13">
    <source>
        <dbReference type="PROSITE-ProRule" id="PRU01006"/>
    </source>
</evidence>
<dbReference type="InterPro" id="IPR000547">
    <property type="entry name" value="Clathrin_H-chain/VPS_repeat"/>
</dbReference>
<keyword evidence="7" id="KW-0862">Zinc</keyword>
<dbReference type="InterPro" id="IPR015943">
    <property type="entry name" value="WD40/YVTN_repeat-like_dom_sf"/>
</dbReference>
<accession>A0A8D8VAE2</accession>
<dbReference type="PROSITE" id="PS50236">
    <property type="entry name" value="CHCR"/>
    <property type="match status" value="1"/>
</dbReference>
<keyword evidence="4" id="KW-0813">Transport</keyword>
<dbReference type="PANTHER" id="PTHR23323:SF24">
    <property type="entry name" value="VACUOLAR PROTEIN SORTING-ASSOCIATED PROTEIN 11 HOMOLOG"/>
    <property type="match status" value="1"/>
</dbReference>
<dbReference type="GO" id="GO:0007032">
    <property type="term" value="P:endosome organization"/>
    <property type="evidence" value="ECO:0007669"/>
    <property type="project" value="TreeGrafter"/>
</dbReference>
<evidence type="ECO:0000256" key="2">
    <source>
        <dbReference type="ARBA" id="ARBA00004492"/>
    </source>
</evidence>
<dbReference type="GO" id="GO:0030674">
    <property type="term" value="F:protein-macromolecule adaptor activity"/>
    <property type="evidence" value="ECO:0007669"/>
    <property type="project" value="TreeGrafter"/>
</dbReference>
<keyword evidence="9 11" id="KW-0472">Membrane</keyword>
<dbReference type="CDD" id="cd16688">
    <property type="entry name" value="RING-H2_Vps11"/>
    <property type="match status" value="1"/>
</dbReference>
<dbReference type="GO" id="GO:0007033">
    <property type="term" value="P:vacuole organization"/>
    <property type="evidence" value="ECO:0007669"/>
    <property type="project" value="TreeGrafter"/>
</dbReference>
<evidence type="ECO:0000256" key="5">
    <source>
        <dbReference type="ARBA" id="ARBA00022723"/>
    </source>
</evidence>